<dbReference type="NCBIfam" id="TIGR00016">
    <property type="entry name" value="ackA"/>
    <property type="match status" value="1"/>
</dbReference>
<evidence type="ECO:0000256" key="4">
    <source>
        <dbReference type="ARBA" id="ARBA00022723"/>
    </source>
</evidence>
<comment type="catalytic activity">
    <reaction evidence="9">
        <text>acetate + ATP = acetyl phosphate + ADP</text>
        <dbReference type="Rhea" id="RHEA:11352"/>
        <dbReference type="ChEBI" id="CHEBI:22191"/>
        <dbReference type="ChEBI" id="CHEBI:30089"/>
        <dbReference type="ChEBI" id="CHEBI:30616"/>
        <dbReference type="ChEBI" id="CHEBI:456216"/>
        <dbReference type="EC" id="2.7.2.1"/>
    </reaction>
</comment>
<feature type="binding site" evidence="9">
    <location>
        <position position="366"/>
    </location>
    <ligand>
        <name>Mg(2+)</name>
        <dbReference type="ChEBI" id="CHEBI:18420"/>
    </ligand>
</feature>
<feature type="active site" description="Proton donor/acceptor" evidence="9">
    <location>
        <position position="126"/>
    </location>
</feature>
<name>A0ABQ3EHB6_9ACTN</name>
<dbReference type="EC" id="2.7.2.1" evidence="9"/>
<evidence type="ECO:0000256" key="10">
    <source>
        <dbReference type="RuleBase" id="RU003835"/>
    </source>
</evidence>
<evidence type="ECO:0000256" key="5">
    <source>
        <dbReference type="ARBA" id="ARBA00022741"/>
    </source>
</evidence>
<feature type="binding site" evidence="9">
    <location>
        <begin position="261"/>
        <end position="263"/>
    </location>
    <ligand>
        <name>ATP</name>
        <dbReference type="ChEBI" id="CHEBI:30616"/>
    </ligand>
</feature>
<feature type="site" description="Transition state stabilizer" evidence="9">
    <location>
        <position position="158"/>
    </location>
</feature>
<comment type="pathway">
    <text evidence="9">Metabolic intermediate biosynthesis; acetyl-CoA biosynthesis; acetyl-CoA from acetate: step 1/2.</text>
</comment>
<keyword evidence="2 9" id="KW-0963">Cytoplasm</keyword>
<protein>
    <recommendedName>
        <fullName evidence="9">Acetate kinase</fullName>
        <ecNumber evidence="9">2.7.2.1</ecNumber>
    </recommendedName>
    <alternativeName>
        <fullName evidence="9">Acetokinase</fullName>
    </alternativeName>
</protein>
<keyword evidence="3 9" id="KW-0808">Transferase</keyword>
<evidence type="ECO:0000256" key="1">
    <source>
        <dbReference type="ARBA" id="ARBA00008748"/>
    </source>
</evidence>
<comment type="function">
    <text evidence="9">Catalyzes the formation of acetyl phosphate from acetate and ATP. Can also catalyze the reverse reaction.</text>
</comment>
<dbReference type="SUPFAM" id="SSF53067">
    <property type="entry name" value="Actin-like ATPase domain"/>
    <property type="match status" value="2"/>
</dbReference>
<comment type="cofactor">
    <cofactor evidence="9">
        <name>Mg(2+)</name>
        <dbReference type="ChEBI" id="CHEBI:18420"/>
    </cofactor>
    <cofactor evidence="9">
        <name>Mn(2+)</name>
        <dbReference type="ChEBI" id="CHEBI:29035"/>
    </cofactor>
    <text evidence="9">Mg(2+). Can also accept Mn(2+).</text>
</comment>
<dbReference type="EMBL" id="BMVP01000001">
    <property type="protein sequence ID" value="GHB39216.1"/>
    <property type="molecule type" value="Genomic_DNA"/>
</dbReference>
<evidence type="ECO:0000256" key="3">
    <source>
        <dbReference type="ARBA" id="ARBA00022679"/>
    </source>
</evidence>
<dbReference type="PRINTS" id="PR00471">
    <property type="entry name" value="ACETATEKNASE"/>
</dbReference>
<dbReference type="Gene3D" id="3.30.420.40">
    <property type="match status" value="2"/>
</dbReference>
<comment type="caution">
    <text evidence="11">The sequence shown here is derived from an EMBL/GenBank/DDBJ whole genome shotgun (WGS) entry which is preliminary data.</text>
</comment>
<keyword evidence="12" id="KW-1185">Reference proteome</keyword>
<dbReference type="HAMAP" id="MF_00020">
    <property type="entry name" value="Acetate_kinase"/>
    <property type="match status" value="1"/>
</dbReference>
<evidence type="ECO:0000256" key="9">
    <source>
        <dbReference type="HAMAP-Rule" id="MF_00020"/>
    </source>
</evidence>
<dbReference type="InterPro" id="IPR043129">
    <property type="entry name" value="ATPase_NBD"/>
</dbReference>
<feature type="binding site" evidence="9">
    <location>
        <begin position="186"/>
        <end position="190"/>
    </location>
    <ligand>
        <name>ATP</name>
        <dbReference type="ChEBI" id="CHEBI:30616"/>
    </ligand>
</feature>
<keyword evidence="8 9" id="KW-0460">Magnesium</keyword>
<comment type="similarity">
    <text evidence="1 9 10">Belongs to the acetokinase family.</text>
</comment>
<evidence type="ECO:0000313" key="11">
    <source>
        <dbReference type="EMBL" id="GHB39216.1"/>
    </source>
</evidence>
<keyword evidence="7 9" id="KW-0067">ATP-binding</keyword>
<evidence type="ECO:0000256" key="8">
    <source>
        <dbReference type="ARBA" id="ARBA00022842"/>
    </source>
</evidence>
<comment type="subcellular location">
    <subcellularLocation>
        <location evidence="9">Cytoplasm</location>
    </subcellularLocation>
</comment>
<feature type="site" description="Transition state stabilizer" evidence="9">
    <location>
        <position position="219"/>
    </location>
</feature>
<dbReference type="Proteomes" id="UP000642673">
    <property type="component" value="Unassembled WGS sequence"/>
</dbReference>
<evidence type="ECO:0000256" key="7">
    <source>
        <dbReference type="ARBA" id="ARBA00022840"/>
    </source>
</evidence>
<dbReference type="PIRSF" id="PIRSF000722">
    <property type="entry name" value="Acetate_prop_kin"/>
    <property type="match status" value="1"/>
</dbReference>
<dbReference type="PANTHER" id="PTHR21060:SF21">
    <property type="entry name" value="ACETATE KINASE"/>
    <property type="match status" value="1"/>
</dbReference>
<comment type="subunit">
    <text evidence="9">Homodimer.</text>
</comment>
<accession>A0ABQ3EHB6</accession>
<keyword evidence="5 9" id="KW-0547">Nucleotide-binding</keyword>
<proteinExistence type="inferred from homology"/>
<dbReference type="PANTHER" id="PTHR21060">
    <property type="entry name" value="ACETATE KINASE"/>
    <property type="match status" value="1"/>
</dbReference>
<comment type="caution">
    <text evidence="9">Lacks conserved residue(s) required for the propagation of feature annotation.</text>
</comment>
<keyword evidence="6 9" id="KW-0418">Kinase</keyword>
<dbReference type="RefSeq" id="WP_190182376.1">
    <property type="nucleotide sequence ID" value="NZ_BMVP01000001.1"/>
</dbReference>
<dbReference type="Pfam" id="PF00871">
    <property type="entry name" value="Acetate_kinase"/>
    <property type="match status" value="1"/>
</dbReference>
<keyword evidence="4 9" id="KW-0479">Metal-binding</keyword>
<sequence length="389" mass="41354">MGPARSSLPSRRSVLVLDAGSSSLHLTLFSADGTRIAGRDSSEPPGPESARDLRDFLATVPPPAAVGHRLVHGGPRLTHHMVIDGRVRQLLEDAANLAPLHLPPALTVVDTARELLPDLPHVACFDTVFHRDLPPAARDYAVPQRWRNEYGVRRYGFHGLSYAWCLERTAEVLERPAGGLQAVLVHLGGGCSACAVRDGRSVDTTMGLTPLEGLVMSRRSGSVDPGALLWLQRRHGLTARELEEDLHLRSGLLGLSGTSGDTRDLVRARGRGDASAETALAVFVHGCRRGIAAMAASLDRLDALVFTGEIGEDQPEVREEVCAGLRVLGVGAGLAVPPLEELFEEGARRVDVPGAGVPVIVVATGETQQIAVETRRVLEGRAAPLAPSA</sequence>
<dbReference type="InterPro" id="IPR000890">
    <property type="entry name" value="Aliphatic_acid_kin_short-chain"/>
</dbReference>
<evidence type="ECO:0000256" key="6">
    <source>
        <dbReference type="ARBA" id="ARBA00022777"/>
    </source>
</evidence>
<dbReference type="InterPro" id="IPR004372">
    <property type="entry name" value="Ac/propionate_kinase"/>
</dbReference>
<organism evidence="11 12">
    <name type="scientific">Streptomyces cirratus</name>
    <dbReference type="NCBI Taxonomy" id="68187"/>
    <lineage>
        <taxon>Bacteria</taxon>
        <taxon>Bacillati</taxon>
        <taxon>Actinomycetota</taxon>
        <taxon>Actinomycetes</taxon>
        <taxon>Kitasatosporales</taxon>
        <taxon>Streptomycetaceae</taxon>
        <taxon>Streptomyces</taxon>
    </lineage>
</organism>
<evidence type="ECO:0000256" key="2">
    <source>
        <dbReference type="ARBA" id="ARBA00022490"/>
    </source>
</evidence>
<evidence type="ECO:0000313" key="12">
    <source>
        <dbReference type="Proteomes" id="UP000642673"/>
    </source>
</evidence>
<reference evidence="12" key="1">
    <citation type="journal article" date="2019" name="Int. J. Syst. Evol. Microbiol.">
        <title>The Global Catalogue of Microorganisms (GCM) 10K type strain sequencing project: providing services to taxonomists for standard genome sequencing and annotation.</title>
        <authorList>
            <consortium name="The Broad Institute Genomics Platform"/>
            <consortium name="The Broad Institute Genome Sequencing Center for Infectious Disease"/>
            <person name="Wu L."/>
            <person name="Ma J."/>
        </authorList>
    </citation>
    <scope>NUCLEOTIDE SEQUENCE [LARGE SCALE GENOMIC DNA]</scope>
    <source>
        <strain evidence="12">JCM 4738</strain>
    </source>
</reference>
<dbReference type="PROSITE" id="PS01076">
    <property type="entry name" value="ACETATE_KINASE_2"/>
    <property type="match status" value="1"/>
</dbReference>
<feature type="binding site" evidence="9">
    <location>
        <position position="69"/>
    </location>
    <ligand>
        <name>substrate</name>
    </ligand>
</feature>
<dbReference type="GO" id="GO:0016301">
    <property type="term" value="F:kinase activity"/>
    <property type="evidence" value="ECO:0007669"/>
    <property type="project" value="UniProtKB-KW"/>
</dbReference>
<gene>
    <name evidence="9 11" type="primary">ackA</name>
    <name evidence="11" type="ORF">GCM10010347_05860</name>
</gene>
<dbReference type="InterPro" id="IPR023865">
    <property type="entry name" value="Aliphatic_acid_kinase_CS"/>
</dbReference>